<dbReference type="STRING" id="1416801.SAMN05192553_104417"/>
<name>A0A1H6ZDN1_9BACT</name>
<comment type="subcellular location">
    <subcellularLocation>
        <location evidence="1 8">Cell outer membrane</location>
        <topology evidence="1 8">Multi-pass membrane protein</topology>
    </subcellularLocation>
</comment>
<evidence type="ECO:0000256" key="8">
    <source>
        <dbReference type="PROSITE-ProRule" id="PRU01360"/>
    </source>
</evidence>
<dbReference type="InterPro" id="IPR000531">
    <property type="entry name" value="Beta-barrel_TonB"/>
</dbReference>
<keyword evidence="7 8" id="KW-0998">Cell outer membrane</keyword>
<evidence type="ECO:0000256" key="6">
    <source>
        <dbReference type="ARBA" id="ARBA00023136"/>
    </source>
</evidence>
<dbReference type="InterPro" id="IPR039426">
    <property type="entry name" value="TonB-dep_rcpt-like"/>
</dbReference>
<organism evidence="12 13">
    <name type="scientific">Cyclobacterium xiamenense</name>
    <dbReference type="NCBI Taxonomy" id="1297121"/>
    <lineage>
        <taxon>Bacteria</taxon>
        <taxon>Pseudomonadati</taxon>
        <taxon>Bacteroidota</taxon>
        <taxon>Cytophagia</taxon>
        <taxon>Cytophagales</taxon>
        <taxon>Cyclobacteriaceae</taxon>
        <taxon>Cyclobacterium</taxon>
    </lineage>
</organism>
<dbReference type="InterPro" id="IPR037066">
    <property type="entry name" value="Plug_dom_sf"/>
</dbReference>
<dbReference type="SUPFAM" id="SSF49464">
    <property type="entry name" value="Carboxypeptidase regulatory domain-like"/>
    <property type="match status" value="1"/>
</dbReference>
<reference evidence="13" key="1">
    <citation type="submission" date="2016-10" db="EMBL/GenBank/DDBJ databases">
        <authorList>
            <person name="Varghese N."/>
            <person name="Submissions S."/>
        </authorList>
    </citation>
    <scope>NUCLEOTIDE SEQUENCE [LARGE SCALE GENOMIC DNA]</scope>
    <source>
        <strain evidence="13">IBRC-M 10761</strain>
    </source>
</reference>
<dbReference type="InterPro" id="IPR008969">
    <property type="entry name" value="CarboxyPept-like_regulatory"/>
</dbReference>
<evidence type="ECO:0000259" key="11">
    <source>
        <dbReference type="Pfam" id="PF07715"/>
    </source>
</evidence>
<evidence type="ECO:0000256" key="5">
    <source>
        <dbReference type="ARBA" id="ARBA00023077"/>
    </source>
</evidence>
<evidence type="ECO:0000259" key="10">
    <source>
        <dbReference type="Pfam" id="PF00593"/>
    </source>
</evidence>
<evidence type="ECO:0000256" key="7">
    <source>
        <dbReference type="ARBA" id="ARBA00023237"/>
    </source>
</evidence>
<dbReference type="Proteomes" id="UP000199403">
    <property type="component" value="Unassembled WGS sequence"/>
</dbReference>
<dbReference type="NCBIfam" id="TIGR04056">
    <property type="entry name" value="OMP_RagA_SusC"/>
    <property type="match status" value="1"/>
</dbReference>
<comment type="similarity">
    <text evidence="8 9">Belongs to the TonB-dependent receptor family.</text>
</comment>
<dbReference type="NCBIfam" id="TIGR04057">
    <property type="entry name" value="SusC_RagA_signa"/>
    <property type="match status" value="1"/>
</dbReference>
<evidence type="ECO:0000256" key="3">
    <source>
        <dbReference type="ARBA" id="ARBA00022452"/>
    </source>
</evidence>
<proteinExistence type="inferred from homology"/>
<feature type="domain" description="TonB-dependent receptor-like beta-barrel" evidence="10">
    <location>
        <begin position="482"/>
        <end position="991"/>
    </location>
</feature>
<dbReference type="Pfam" id="PF07715">
    <property type="entry name" value="Plug"/>
    <property type="match status" value="1"/>
</dbReference>
<keyword evidence="4 8" id="KW-0812">Transmembrane</keyword>
<evidence type="ECO:0000256" key="2">
    <source>
        <dbReference type="ARBA" id="ARBA00022448"/>
    </source>
</evidence>
<evidence type="ECO:0000256" key="9">
    <source>
        <dbReference type="RuleBase" id="RU003357"/>
    </source>
</evidence>
<gene>
    <name evidence="12" type="ORF">SAMN05192553_104417</name>
</gene>
<feature type="domain" description="TonB-dependent receptor plug" evidence="11">
    <location>
        <begin position="224"/>
        <end position="332"/>
    </location>
</feature>
<dbReference type="InterPro" id="IPR012910">
    <property type="entry name" value="Plug_dom"/>
</dbReference>
<dbReference type="EMBL" id="FNZH01000004">
    <property type="protein sequence ID" value="SEJ51673.1"/>
    <property type="molecule type" value="Genomic_DNA"/>
</dbReference>
<dbReference type="Pfam" id="PF13715">
    <property type="entry name" value="CarbopepD_reg_2"/>
    <property type="match status" value="1"/>
</dbReference>
<accession>A0A1H6ZDN1</accession>
<dbReference type="OrthoDB" id="9768177at2"/>
<dbReference type="FunFam" id="2.60.40.1120:FF:000003">
    <property type="entry name" value="Outer membrane protein Omp121"/>
    <property type="match status" value="1"/>
</dbReference>
<dbReference type="Pfam" id="PF00593">
    <property type="entry name" value="TonB_dep_Rec_b-barrel"/>
    <property type="match status" value="1"/>
</dbReference>
<dbReference type="InterPro" id="IPR023996">
    <property type="entry name" value="TonB-dep_OMP_SusC/RagA"/>
</dbReference>
<dbReference type="Gene3D" id="2.170.130.10">
    <property type="entry name" value="TonB-dependent receptor, plug domain"/>
    <property type="match status" value="1"/>
</dbReference>
<evidence type="ECO:0000256" key="1">
    <source>
        <dbReference type="ARBA" id="ARBA00004571"/>
    </source>
</evidence>
<keyword evidence="5 9" id="KW-0798">TonB box</keyword>
<protein>
    <submittedName>
        <fullName evidence="12">TonB-linked outer membrane protein, SusC/RagA family</fullName>
    </submittedName>
</protein>
<dbReference type="InterPro" id="IPR023997">
    <property type="entry name" value="TonB-dep_OMP_SusC/RagA_CS"/>
</dbReference>
<evidence type="ECO:0000256" key="4">
    <source>
        <dbReference type="ARBA" id="ARBA00022692"/>
    </source>
</evidence>
<sequence>MKNYLLKAILMLSKGFLYGLLVQMLLVNFASIMQAKGQYKRIDEVSIRLSAPSLSVRQFFNEVERKTPFKFAYDNKKVDKSQLLVFDSESGTVEERLQVAGQQLQVSFRQINHTIDVVPTGKPAVRVMPDAVRIPITGTVTDENGEAIPGATVLVEGTSTGTATDIDGKFSLDADEGAVLLISFIGYQSQRITVGNQSSLSITLLEDQSSLEEVVVVGYGTQKKADITGSVASVSEELLQSRPVANFEDALQGRASGVQVRQTGGDLDGKFSINIRGIGSVTGSNDPLIVVDGVPLFSSDFSTINPKDITAIDILKDASATAIYGARAANGVVIITTKKGQAGKTQFTFNTDIGVEEIVRRFDLMSSQEQRELFVEAFKNSNRNISVYDDPNHPAWQVDTDWQELGTRTGVRQNYNLGFSGGSEKTQFSGSVSYLDRKGTLVNSDLKTWFLRLNVSSEINKLLKVSTNMTGSHQKQNLQNNDNWGSTGYRSLAFEHSYTPAYDENGNLTAIDNQAAPYFGANNNPLIDLLMPAREQDVTRLMGNTKFDFTPLDDLTISANIGGDVLVGSGYSYMPVYQIGIFTRPEGSVTVPNRQEINWVSDITANYEKAFNQHVFKLLAGFSAQQFVFNNSTVTGAGTVNNSLNQLSNQINFNASGTKVSSGLLSSFFRINYSYHDKLLLTGTVRRDGSSKFGPSTRFGVFPSGSIAWRVSEEEFLKSSNFLDDLKIRTSYGLTGNQEIGDFAFLTRAASTPYVFGNSLVIGNSPQNIGNPFLQWESTKQFDAGVDMSFIDGRIYATADYYNRVSQDLLVASPIPLTAGVAQEPIVNLGSVLNSGFEFSINSRNTVGKIAWSTNFNISFNKNEVLDIGENSIGESLEIPGQNIPLSNQPANLSRAGHPVGAFYMWQFDGVWQLGEEDEASSWSGAVPGDPKYKDLNGNGVFDVGDKTFVGNPHPRYFGGIDNSFSYKNFNLSVFFDFAGGYQVYNTARNLLARGVPFVQNFAEVNGFWTPENPSTTIPRPSQGGNTTTLVTMVSDRFLETADFIRLKNLSLSYNLPQQWFAGKAIQSTKFTLTGTNLLIFTNYTGLDPEASSRTSLLSSGIDYTPYPQTRLVSLSAQVTF</sequence>
<keyword evidence="2 8" id="KW-0813">Transport</keyword>
<dbReference type="AlphaFoldDB" id="A0A1H6ZDN1"/>
<evidence type="ECO:0000313" key="13">
    <source>
        <dbReference type="Proteomes" id="UP000199403"/>
    </source>
</evidence>
<evidence type="ECO:0000313" key="12">
    <source>
        <dbReference type="EMBL" id="SEJ51673.1"/>
    </source>
</evidence>
<keyword evidence="13" id="KW-1185">Reference proteome</keyword>
<dbReference type="FunFam" id="2.170.130.10:FF:000008">
    <property type="entry name" value="SusC/RagA family TonB-linked outer membrane protein"/>
    <property type="match status" value="1"/>
</dbReference>
<dbReference type="Gene3D" id="2.60.40.1120">
    <property type="entry name" value="Carboxypeptidase-like, regulatory domain"/>
    <property type="match status" value="1"/>
</dbReference>
<dbReference type="Gene3D" id="2.40.170.20">
    <property type="entry name" value="TonB-dependent receptor, beta-barrel domain"/>
    <property type="match status" value="1"/>
</dbReference>
<dbReference type="PROSITE" id="PS52016">
    <property type="entry name" value="TONB_DEPENDENT_REC_3"/>
    <property type="match status" value="1"/>
</dbReference>
<dbReference type="GO" id="GO:0009279">
    <property type="term" value="C:cell outer membrane"/>
    <property type="evidence" value="ECO:0007669"/>
    <property type="project" value="UniProtKB-SubCell"/>
</dbReference>
<keyword evidence="6 8" id="KW-0472">Membrane</keyword>
<dbReference type="SUPFAM" id="SSF56935">
    <property type="entry name" value="Porins"/>
    <property type="match status" value="1"/>
</dbReference>
<keyword evidence="3 8" id="KW-1134">Transmembrane beta strand</keyword>
<dbReference type="InterPro" id="IPR036942">
    <property type="entry name" value="Beta-barrel_TonB_sf"/>
</dbReference>